<keyword evidence="2" id="KW-1133">Transmembrane helix</keyword>
<evidence type="ECO:0000256" key="2">
    <source>
        <dbReference type="SAM" id="Phobius"/>
    </source>
</evidence>
<protein>
    <submittedName>
        <fullName evidence="3">Uncharacterized protein S1SE1</fullName>
    </submittedName>
</protein>
<keyword evidence="2" id="KW-0472">Membrane</keyword>
<feature type="transmembrane region" description="Helical" evidence="2">
    <location>
        <begin position="39"/>
        <end position="60"/>
    </location>
</feature>
<feature type="transmembrane region" description="Helical" evidence="2">
    <location>
        <begin position="161"/>
        <end position="177"/>
    </location>
</feature>
<reference evidence="3" key="1">
    <citation type="journal article" date="2007" name="Sex. Plant Reprod.">
        <title>Expression of stigma- and anther-specific genes located in the S locus region of Ipomoea trifida.</title>
        <authorList>
            <person name="Rahman M.H."/>
            <person name="Uchiyama M."/>
            <person name="Kuno M."/>
            <person name="Hirashima N."/>
            <person name="Suwabe K."/>
            <person name="Tsuchiya T."/>
            <person name="Kagaya Y."/>
            <person name="Kobayashi I."/>
            <person name="Kakeda K."/>
            <person name="Kowyama Y."/>
        </authorList>
    </citation>
    <scope>NUCLEOTIDE SEQUENCE</scope>
    <source>
        <strain evidence="3">S1 homozygote</strain>
        <tissue evidence="3">Stigma</tissue>
    </source>
</reference>
<dbReference type="EMBL" id="AB288065">
    <property type="protein sequence ID" value="BAF52533.1"/>
    <property type="molecule type" value="mRNA"/>
</dbReference>
<keyword evidence="2" id="KW-0812">Transmembrane</keyword>
<feature type="region of interest" description="Disordered" evidence="1">
    <location>
        <begin position="247"/>
        <end position="267"/>
    </location>
</feature>
<name>A4PHN8_IPOTF</name>
<sequence length="267" mass="30458">MTIKIHFIIVSFITMTQKVLVKAYPPTPLKDDLDDYVSFRNATPLLVAIAIIGATSVVLFKKKFIDDPLFSRACWMLMLIGSVVLDSTEDSSLTTPLILLHIVVNSLGLSYWIVLDVKEYKRKKTWPSMELLFETGVWLFMAILSWAEYMSWRLFKDKEYFHVYYWYPVAIALISIIEKNLTKKGETDGDELKSESIGNGENAFDDLLRSCLKEPQNDDITKVDQKINDFTKMLSILVARGQEALKIDEQQEAPRQQSGAQGQGSNE</sequence>
<dbReference type="AlphaFoldDB" id="A4PHN8"/>
<evidence type="ECO:0000256" key="1">
    <source>
        <dbReference type="SAM" id="MobiDB-lite"/>
    </source>
</evidence>
<feature type="transmembrane region" description="Helical" evidence="2">
    <location>
        <begin position="97"/>
        <end position="115"/>
    </location>
</feature>
<gene>
    <name evidence="3" type="primary">S1SE1</name>
</gene>
<feature type="compositionally biased region" description="Polar residues" evidence="1">
    <location>
        <begin position="253"/>
        <end position="267"/>
    </location>
</feature>
<feature type="transmembrane region" description="Helical" evidence="2">
    <location>
        <begin position="136"/>
        <end position="155"/>
    </location>
</feature>
<feature type="transmembrane region" description="Helical" evidence="2">
    <location>
        <begin position="69"/>
        <end position="85"/>
    </location>
</feature>
<accession>A4PHN8</accession>
<evidence type="ECO:0000313" key="3">
    <source>
        <dbReference type="EMBL" id="BAF52533.1"/>
    </source>
</evidence>
<proteinExistence type="evidence at transcript level"/>
<organism evidence="3">
    <name type="scientific">Ipomoea trifida</name>
    <name type="common">Morning glory</name>
    <dbReference type="NCBI Taxonomy" id="35884"/>
    <lineage>
        <taxon>Eukaryota</taxon>
        <taxon>Viridiplantae</taxon>
        <taxon>Streptophyta</taxon>
        <taxon>Embryophyta</taxon>
        <taxon>Tracheophyta</taxon>
        <taxon>Spermatophyta</taxon>
        <taxon>Magnoliopsida</taxon>
        <taxon>eudicotyledons</taxon>
        <taxon>Gunneridae</taxon>
        <taxon>Pentapetalae</taxon>
        <taxon>asterids</taxon>
        <taxon>lamiids</taxon>
        <taxon>Solanales</taxon>
        <taxon>Convolvulaceae</taxon>
        <taxon>Ipomoeeae</taxon>
        <taxon>Ipomoea</taxon>
    </lineage>
</organism>